<dbReference type="Proteomes" id="UP000321945">
    <property type="component" value="Unassembled WGS sequence"/>
</dbReference>
<protein>
    <submittedName>
        <fullName evidence="4">Glycosyltransferase family 4 protein</fullName>
    </submittedName>
</protein>
<evidence type="ECO:0000313" key="4">
    <source>
        <dbReference type="EMBL" id="TXD68588.1"/>
    </source>
</evidence>
<keyword evidence="1 4" id="KW-0808">Transferase</keyword>
<dbReference type="SUPFAM" id="SSF53756">
    <property type="entry name" value="UDP-Glycosyltransferase/glycogen phosphorylase"/>
    <property type="match status" value="1"/>
</dbReference>
<dbReference type="InterPro" id="IPR028098">
    <property type="entry name" value="Glyco_trans_4-like_N"/>
</dbReference>
<dbReference type="RefSeq" id="WP_111816603.1">
    <property type="nucleotide sequence ID" value="NZ_CBCRZQ010000009.1"/>
</dbReference>
<comment type="caution">
    <text evidence="4">The sequence shown here is derived from an EMBL/GenBank/DDBJ whole genome shotgun (WGS) entry which is preliminary data.</text>
</comment>
<reference evidence="4 5" key="1">
    <citation type="submission" date="2019-08" db="EMBL/GenBank/DDBJ databases">
        <title>Genome of Aequorivita lipolytica Y10-2 (type strain).</title>
        <authorList>
            <person name="Bowman J.P."/>
        </authorList>
    </citation>
    <scope>NUCLEOTIDE SEQUENCE [LARGE SCALE GENOMIC DNA]</scope>
    <source>
        <strain evidence="4 5">Y10-2</strain>
    </source>
</reference>
<dbReference type="InterPro" id="IPR001296">
    <property type="entry name" value="Glyco_trans_1"/>
</dbReference>
<evidence type="ECO:0000313" key="5">
    <source>
        <dbReference type="Proteomes" id="UP000321945"/>
    </source>
</evidence>
<dbReference type="EMBL" id="VORU01000010">
    <property type="protein sequence ID" value="TXD68588.1"/>
    <property type="molecule type" value="Genomic_DNA"/>
</dbReference>
<dbReference type="Gene3D" id="3.40.50.2000">
    <property type="entry name" value="Glycogen Phosphorylase B"/>
    <property type="match status" value="2"/>
</dbReference>
<keyword evidence="5" id="KW-1185">Reference proteome</keyword>
<sequence>MNKTVNYISRQRLPQYNSIEELFESLQDEIVNTCHIKKTEMPATGGDPSTILKNIRSFSPNKTDINHITGDVNYLALVTGKNTVLTVHDIKSAIHGNIIRRFYILLLWYWLPAMFVKRITVISEFTKKELSKVIPFAKNKISVVHNPVNPMFTFKPKVFNSEKPIILLIGTKPNKNLECSLKAIQNIHCEVLIIGNLSEAQQKLLKELKIEYTNKTYIPFSEIVECYEKCDLLCFPSTYEGFGMPIIEAQKVGRPVLTSDFGAMAEAAGEGAYLVNPYDENEIEKGLKDIIENENLREMLVKKGRENVKRFSLKEIAGQYLNIYKEMATP</sequence>
<dbReference type="OrthoDB" id="9801609at2"/>
<evidence type="ECO:0000259" key="2">
    <source>
        <dbReference type="Pfam" id="PF00534"/>
    </source>
</evidence>
<organism evidence="4 5">
    <name type="scientific">Aequorivita lipolytica</name>
    <dbReference type="NCBI Taxonomy" id="153267"/>
    <lineage>
        <taxon>Bacteria</taxon>
        <taxon>Pseudomonadati</taxon>
        <taxon>Bacteroidota</taxon>
        <taxon>Flavobacteriia</taxon>
        <taxon>Flavobacteriales</taxon>
        <taxon>Flavobacteriaceae</taxon>
        <taxon>Aequorivita</taxon>
    </lineage>
</organism>
<name>A0A5C6YNI1_9FLAO</name>
<dbReference type="AlphaFoldDB" id="A0A5C6YNI1"/>
<dbReference type="Pfam" id="PF00534">
    <property type="entry name" value="Glycos_transf_1"/>
    <property type="match status" value="1"/>
</dbReference>
<dbReference type="Pfam" id="PF13439">
    <property type="entry name" value="Glyco_transf_4"/>
    <property type="match status" value="1"/>
</dbReference>
<feature type="domain" description="Glycosyltransferase subfamily 4-like N-terminal" evidence="3">
    <location>
        <begin position="56"/>
        <end position="150"/>
    </location>
</feature>
<dbReference type="PANTHER" id="PTHR46401:SF2">
    <property type="entry name" value="GLYCOSYLTRANSFERASE WBBK-RELATED"/>
    <property type="match status" value="1"/>
</dbReference>
<evidence type="ECO:0000256" key="1">
    <source>
        <dbReference type="ARBA" id="ARBA00022679"/>
    </source>
</evidence>
<proteinExistence type="predicted"/>
<accession>A0A5C6YNI1</accession>
<feature type="domain" description="Glycosyl transferase family 1" evidence="2">
    <location>
        <begin position="155"/>
        <end position="306"/>
    </location>
</feature>
<dbReference type="PANTHER" id="PTHR46401">
    <property type="entry name" value="GLYCOSYLTRANSFERASE WBBK-RELATED"/>
    <property type="match status" value="1"/>
</dbReference>
<dbReference type="GO" id="GO:0016757">
    <property type="term" value="F:glycosyltransferase activity"/>
    <property type="evidence" value="ECO:0007669"/>
    <property type="project" value="InterPro"/>
</dbReference>
<gene>
    <name evidence="4" type="ORF">ESV24_11795</name>
</gene>
<evidence type="ECO:0000259" key="3">
    <source>
        <dbReference type="Pfam" id="PF13439"/>
    </source>
</evidence>